<organism evidence="9 10">
    <name type="scientific">Prymnesium parvum</name>
    <name type="common">Toxic golden alga</name>
    <dbReference type="NCBI Taxonomy" id="97485"/>
    <lineage>
        <taxon>Eukaryota</taxon>
        <taxon>Haptista</taxon>
        <taxon>Haptophyta</taxon>
        <taxon>Prymnesiophyceae</taxon>
        <taxon>Prymnesiales</taxon>
        <taxon>Prymnesiaceae</taxon>
        <taxon>Prymnesium</taxon>
    </lineage>
</organism>
<dbReference type="PROSITE" id="PS50042">
    <property type="entry name" value="CNMP_BINDING_3"/>
    <property type="match status" value="1"/>
</dbReference>
<dbReference type="Pfam" id="PF00916">
    <property type="entry name" value="Sulfate_transp"/>
    <property type="match status" value="1"/>
</dbReference>
<dbReference type="SUPFAM" id="SSF52091">
    <property type="entry name" value="SpoIIaa-like"/>
    <property type="match status" value="1"/>
</dbReference>
<proteinExistence type="predicted"/>
<evidence type="ECO:0008006" key="11">
    <source>
        <dbReference type="Google" id="ProtNLM"/>
    </source>
</evidence>
<feature type="transmembrane region" description="Helical" evidence="6">
    <location>
        <begin position="365"/>
        <end position="384"/>
    </location>
</feature>
<dbReference type="Gene3D" id="3.30.750.24">
    <property type="entry name" value="STAS domain"/>
    <property type="match status" value="1"/>
</dbReference>
<feature type="transmembrane region" description="Helical" evidence="6">
    <location>
        <begin position="396"/>
        <end position="423"/>
    </location>
</feature>
<evidence type="ECO:0000256" key="3">
    <source>
        <dbReference type="ARBA" id="ARBA00022989"/>
    </source>
</evidence>
<evidence type="ECO:0000259" key="8">
    <source>
        <dbReference type="PROSITE" id="PS50801"/>
    </source>
</evidence>
<feature type="region of interest" description="Disordered" evidence="5">
    <location>
        <begin position="580"/>
        <end position="615"/>
    </location>
</feature>
<dbReference type="InterPro" id="IPR011547">
    <property type="entry name" value="SLC26A/SulP_dom"/>
</dbReference>
<reference evidence="9 10" key="1">
    <citation type="journal article" date="2024" name="Science">
        <title>Giant polyketide synthase enzymes in the biosynthesis of giant marine polyether toxins.</title>
        <authorList>
            <person name="Fallon T.R."/>
            <person name="Shende V.V."/>
            <person name="Wierzbicki I.H."/>
            <person name="Pendleton A.L."/>
            <person name="Watervoot N.F."/>
            <person name="Auber R.P."/>
            <person name="Gonzalez D.J."/>
            <person name="Wisecaver J.H."/>
            <person name="Moore B.S."/>
        </authorList>
    </citation>
    <scope>NUCLEOTIDE SEQUENCE [LARGE SCALE GENOMIC DNA]</scope>
    <source>
        <strain evidence="9 10">12B1</strain>
    </source>
</reference>
<evidence type="ECO:0000256" key="2">
    <source>
        <dbReference type="ARBA" id="ARBA00022692"/>
    </source>
</evidence>
<name>A0AB34IQA1_PRYPA</name>
<dbReference type="GO" id="GO:0016020">
    <property type="term" value="C:membrane"/>
    <property type="evidence" value="ECO:0007669"/>
    <property type="project" value="UniProtKB-SubCell"/>
</dbReference>
<protein>
    <recommendedName>
        <fullName evidence="11">STAS domain-containing protein</fullName>
    </recommendedName>
</protein>
<dbReference type="InterPro" id="IPR052706">
    <property type="entry name" value="Membrane-Transporter-like"/>
</dbReference>
<dbReference type="InterPro" id="IPR018490">
    <property type="entry name" value="cNMP-bd_dom_sf"/>
</dbReference>
<dbReference type="InterPro" id="IPR002645">
    <property type="entry name" value="STAS_dom"/>
</dbReference>
<feature type="domain" description="Cyclic nucleotide-binding" evidence="7">
    <location>
        <begin position="653"/>
        <end position="713"/>
    </location>
</feature>
<evidence type="ECO:0000256" key="4">
    <source>
        <dbReference type="ARBA" id="ARBA00023136"/>
    </source>
</evidence>
<evidence type="ECO:0000256" key="6">
    <source>
        <dbReference type="SAM" id="Phobius"/>
    </source>
</evidence>
<dbReference type="SUPFAM" id="SSF51206">
    <property type="entry name" value="cAMP-binding domain-like"/>
    <property type="match status" value="1"/>
</dbReference>
<dbReference type="InterPro" id="IPR000595">
    <property type="entry name" value="cNMP-bd_dom"/>
</dbReference>
<feature type="transmembrane region" description="Helical" evidence="6">
    <location>
        <begin position="340"/>
        <end position="359"/>
    </location>
</feature>
<keyword evidence="4 6" id="KW-0472">Membrane</keyword>
<keyword evidence="2 6" id="KW-0812">Transmembrane</keyword>
<feature type="transmembrane region" description="Helical" evidence="6">
    <location>
        <begin position="106"/>
        <end position="125"/>
    </location>
</feature>
<dbReference type="Proteomes" id="UP001515480">
    <property type="component" value="Unassembled WGS sequence"/>
</dbReference>
<feature type="transmembrane region" description="Helical" evidence="6">
    <location>
        <begin position="137"/>
        <end position="161"/>
    </location>
</feature>
<sequence>MPSKGELPDTSWMTATSTALPISLMNLVQAYTYAQLVCKGTELEPATVAGMHLLALIVVQTAYIAGSGIPQYAIAAPDVTVALLCHSVVLQVYACDAVPRPNKAQTALAALSVVTVTQGVCAFLLGKFRAADLVQYLPFPVVAGAMGVAGYSVLQGAFVIATGVQDVSLAGVNSLLLSRPSQFFAAIALAATNIGVSSLTNSGTAFLLCVPAALLLFYGVAGFAELSLEDLLDDGWLFPPSRPFTPTNLLQLHDLPHVSGWAIIPDLISFLSYSLICLLTLVHKTIAVEVRAKCAVDVNKELQLAGIANILSGACGGLVASHSASNVSVLRQARSTNRRAAGVTQLLTAGVLLSGWPLMNILPRFVLGGLLMALGAQMCFDWLWRARRRVNLSGVAVLYGMFALALACGLPQAIFAALLAAVLSSHVRMAQLNVLKYHLTARTYHPQISRPLHVQTFLHKHGGAVHLLGLEGFLFEGTAAKLLRYVLETAERSPELRFVILDLKLVQGVDPSASELLGRLSRQLLYRQTRLVFANLQPSLVPMCLQHAGIRDGDTAQGAGKVFPSVDSALEWCEDELLLQGSPEGGTPDSPGEGGPPATVEARGGGVDTGTSTAKLRPYRCDSGFGALPFAPSTLPGHLAWSRLLPFGSTQPLRAGELLTIQGKVNNELFLTPAGGATLHVTVTVAHGQKPLHLASMNHGGVFGAEGALLSLPSMCNTSVQTSSSSATVLVLSGAGLAQLRASQPLLLQKLLTAAFTQQQDYLYMVSRRTSLWRGGGWSGPIFDGSVVSSAAEAGPLLPQGFGRETLAQGLEIGSPDRNARSHSQDSKSAEWGTLTGRTPAEGHGTLAAIGQRSRALLGALGESIRTNTEWLQCFTNTQRSPSARV</sequence>
<dbReference type="CDD" id="cd07042">
    <property type="entry name" value="STAS_SulP_like_sulfate_transporter"/>
    <property type="match status" value="1"/>
</dbReference>
<comment type="caution">
    <text evidence="9">The sequence shown here is derived from an EMBL/GenBank/DDBJ whole genome shotgun (WGS) entry which is preliminary data.</text>
</comment>
<gene>
    <name evidence="9" type="ORF">AB1Y20_010778</name>
</gene>
<feature type="region of interest" description="Disordered" evidence="5">
    <location>
        <begin position="814"/>
        <end position="844"/>
    </location>
</feature>
<evidence type="ECO:0000313" key="9">
    <source>
        <dbReference type="EMBL" id="KAL1504372.1"/>
    </source>
</evidence>
<dbReference type="AlphaFoldDB" id="A0AB34IQA1"/>
<evidence type="ECO:0000256" key="1">
    <source>
        <dbReference type="ARBA" id="ARBA00004141"/>
    </source>
</evidence>
<dbReference type="PANTHER" id="PTHR43310">
    <property type="entry name" value="SULFATE TRANSPORTER YBAR-RELATED"/>
    <property type="match status" value="1"/>
</dbReference>
<dbReference type="InterPro" id="IPR036513">
    <property type="entry name" value="STAS_dom_sf"/>
</dbReference>
<evidence type="ECO:0000259" key="7">
    <source>
        <dbReference type="PROSITE" id="PS50042"/>
    </source>
</evidence>
<dbReference type="PROSITE" id="PS50801">
    <property type="entry name" value="STAS"/>
    <property type="match status" value="1"/>
</dbReference>
<keyword evidence="3 6" id="KW-1133">Transmembrane helix</keyword>
<feature type="transmembrane region" description="Helical" evidence="6">
    <location>
        <begin position="206"/>
        <end position="224"/>
    </location>
</feature>
<feature type="transmembrane region" description="Helical" evidence="6">
    <location>
        <begin position="258"/>
        <end position="282"/>
    </location>
</feature>
<feature type="transmembrane region" description="Helical" evidence="6">
    <location>
        <begin position="46"/>
        <end position="65"/>
    </location>
</feature>
<feature type="compositionally biased region" description="Basic and acidic residues" evidence="5">
    <location>
        <begin position="818"/>
        <end position="829"/>
    </location>
</feature>
<evidence type="ECO:0000256" key="5">
    <source>
        <dbReference type="SAM" id="MobiDB-lite"/>
    </source>
</evidence>
<keyword evidence="10" id="KW-1185">Reference proteome</keyword>
<accession>A0AB34IQA1</accession>
<dbReference type="Pfam" id="PF01740">
    <property type="entry name" value="STAS"/>
    <property type="match status" value="1"/>
</dbReference>
<evidence type="ECO:0000313" key="10">
    <source>
        <dbReference type="Proteomes" id="UP001515480"/>
    </source>
</evidence>
<dbReference type="PANTHER" id="PTHR43310:SF2">
    <property type="entry name" value="SLC26A_SULP TRANSPORTER DOMAIN-CONTAINING PROTEIN"/>
    <property type="match status" value="1"/>
</dbReference>
<dbReference type="EMBL" id="JBGBPQ010000020">
    <property type="protein sequence ID" value="KAL1504372.1"/>
    <property type="molecule type" value="Genomic_DNA"/>
</dbReference>
<feature type="transmembrane region" description="Helical" evidence="6">
    <location>
        <begin position="181"/>
        <end position="199"/>
    </location>
</feature>
<feature type="domain" description="STAS" evidence="8">
    <location>
        <begin position="465"/>
        <end position="573"/>
    </location>
</feature>
<comment type="subcellular location">
    <subcellularLocation>
        <location evidence="1">Membrane</location>
        <topology evidence="1">Multi-pass membrane protein</topology>
    </subcellularLocation>
</comment>